<organism evidence="3 4">
    <name type="scientific">Thiocapsa imhoffii</name>
    <dbReference type="NCBI Taxonomy" id="382777"/>
    <lineage>
        <taxon>Bacteria</taxon>
        <taxon>Pseudomonadati</taxon>
        <taxon>Pseudomonadota</taxon>
        <taxon>Gammaproteobacteria</taxon>
        <taxon>Chromatiales</taxon>
        <taxon>Chromatiaceae</taxon>
        <taxon>Thiocapsa</taxon>
    </lineage>
</organism>
<sequence length="1375" mass="149564">MRMWRARMSGLGRLLGALGLILLTVIALMTVVARFALPMSDADNRWIAEVVGAALGYEVTLGGADVRFHGGRPRLTVRDILLTDPRHGQRALELTSLEFTLDPLASLLSASPRIGRVGLSGSHVTVRLDSEGRLRVDGLERMHGEESPAIAAMLARARVELRFDEVIMRDERDRMAPMGLRLQDVHLRLLTLNSGFRLAVNAGLQNGPSDPDPSLRSMGADGSSRTLSQLDVIAEFNGTVTDPASWTGRAYAHLDAAVRDTIPQVHRFDDLDLDLDAARVRLEHWLRIDAGRLHQALAWFELTGLGGGAVAPDASSMSPHRLEQVTGRLRLMPRSGGGWQLQARDLLGRLATTDRLPRLELDLDLDQDHRPERLRVTSRPWEFDVLTRLAGAWVSQLQVPTAIAEILESLDAAQPHGQLDQISLDVAWQDDRKSAWGDAQWTASAVGRGLGWRRTAVLPGVVGLEAQLRLDARGAEAWLGSHALQLDLNPLFSEPLALDRVAGRLQWRHALDEPARLMVRNLTFENAHLAGRARMLLEVPNDGSSPHLDLRASFHDAEGSQLRTYLPVGIMRPELIAWLERAIQGGRIPQADLVLRGPLAAYPFHGDEGRFELILDLEDVVFDYLADWPVITQAAGRLQFENESLRIELDHGQILDSRLVEARADLADLWGEQRMTISAAVEGPFVDTLRALADSPLRTTLGRLSEHLEVHGESRLRLAIDLPFSDLSRSSVAGWLTWPRPATLGIGGTNLVLTDLLGGVSFDQQGLTADEITAQFWGHPLRLTIETHHPADSESSSIQFKARSATPVSELARRLPSPAWDLLDGQLAWDLDVQLPAHEIQNDPFPLAFRLRSDLQGLAIELPEPLAKTAEIRRSLDVAGTLVPARSLQLLGELGALAGDLWLDLGVSPARLERLSIRAGEGASPVAREPGIIVSGQLEELDLSAWRKIWDRLANSDGMAWSPTQGGGAATLRIDHLLVGGVNLSDVDLRVAPDPGAVATGLGRESNRTGDPRTMGWLAEVQAPALSGRVRISGLPEQPVDVSLNDLDLRAVWAGSVRTTGAETWPHGEVAGDDGLPSFDLRVERLRWGELPLGELALELRAAPFLVRVPRIALSGTGLLSVDGEASWRANEEGGQTELSLAITTTDTGTLLEAIDSRNQLEDAPLQARLLLNWPGGLDDFDLARAHGFIDLDVGPGRLLEVEPGLGRILGVLNLNALKRRLSMDFTDLYGQGFAFEDMQGRIRVGEGRALLRDFTIDGPASQLIISGESDLVHQQFDQTVIVEPRLGSSVALAGAVAGGPILGAAVYLVDRLAGNPLDRLGRYQYRITGSWTDPEVRGMGWDPAVGADRGGASEPGSSGPVPSDSTAPRNLFLD</sequence>
<dbReference type="NCBIfam" id="TIGR02099">
    <property type="entry name" value="YhdP family protein"/>
    <property type="match status" value="1"/>
</dbReference>
<dbReference type="RefSeq" id="WP_200388766.1">
    <property type="nucleotide sequence ID" value="NZ_NRSD01000017.1"/>
</dbReference>
<dbReference type="InterPro" id="IPR011836">
    <property type="entry name" value="YhdP"/>
</dbReference>
<comment type="caution">
    <text evidence="3">The sequence shown here is derived from an EMBL/GenBank/DDBJ whole genome shotgun (WGS) entry which is preliminary data.</text>
</comment>
<keyword evidence="4" id="KW-1185">Reference proteome</keyword>
<evidence type="ECO:0000313" key="3">
    <source>
        <dbReference type="EMBL" id="MBK1645957.1"/>
    </source>
</evidence>
<protein>
    <submittedName>
        <fullName evidence="3">TIGR02099 family protein</fullName>
    </submittedName>
</protein>
<gene>
    <name evidence="3" type="ORF">CKO25_15125</name>
</gene>
<proteinExistence type="predicted"/>
<dbReference type="PANTHER" id="PTHR38690">
    <property type="entry name" value="PROTEASE-RELATED"/>
    <property type="match status" value="1"/>
</dbReference>
<dbReference type="Pfam" id="PF13116">
    <property type="entry name" value="YhdP"/>
    <property type="match status" value="1"/>
</dbReference>
<evidence type="ECO:0000259" key="2">
    <source>
        <dbReference type="Pfam" id="PF13116"/>
    </source>
</evidence>
<feature type="region of interest" description="Disordered" evidence="1">
    <location>
        <begin position="203"/>
        <end position="223"/>
    </location>
</feature>
<accession>A0A9X0WJK8</accession>
<dbReference type="Proteomes" id="UP001138802">
    <property type="component" value="Unassembled WGS sequence"/>
</dbReference>
<evidence type="ECO:0000256" key="1">
    <source>
        <dbReference type="SAM" id="MobiDB-lite"/>
    </source>
</evidence>
<dbReference type="PANTHER" id="PTHR38690:SF1">
    <property type="entry name" value="PROTEASE"/>
    <property type="match status" value="1"/>
</dbReference>
<dbReference type="EMBL" id="NRSD01000017">
    <property type="protein sequence ID" value="MBK1645957.1"/>
    <property type="molecule type" value="Genomic_DNA"/>
</dbReference>
<evidence type="ECO:0000313" key="4">
    <source>
        <dbReference type="Proteomes" id="UP001138802"/>
    </source>
</evidence>
<feature type="region of interest" description="Disordered" evidence="1">
    <location>
        <begin position="1339"/>
        <end position="1375"/>
    </location>
</feature>
<dbReference type="InterPro" id="IPR025263">
    <property type="entry name" value="YhdP_central"/>
</dbReference>
<reference evidence="3 4" key="1">
    <citation type="journal article" date="2020" name="Microorganisms">
        <title>Osmotic Adaptation and Compatible Solute Biosynthesis of Phototrophic Bacteria as Revealed from Genome Analyses.</title>
        <authorList>
            <person name="Imhoff J.F."/>
            <person name="Rahn T."/>
            <person name="Kunzel S."/>
            <person name="Keller A."/>
            <person name="Neulinger S.C."/>
        </authorList>
    </citation>
    <scope>NUCLEOTIDE SEQUENCE [LARGE SCALE GENOMIC DNA]</scope>
    <source>
        <strain evidence="3 4">DSM 21303</strain>
    </source>
</reference>
<name>A0A9X0WJK8_9GAMM</name>
<feature type="domain" description="YhdP central" evidence="2">
    <location>
        <begin position="4"/>
        <end position="1337"/>
    </location>
</feature>